<dbReference type="AlphaFoldDB" id="A0A240EDK7"/>
<feature type="signal peptide" evidence="1">
    <location>
        <begin position="1"/>
        <end position="25"/>
    </location>
</feature>
<dbReference type="Pfam" id="PF22881">
    <property type="entry name" value="FilE_C"/>
    <property type="match status" value="1"/>
</dbReference>
<protein>
    <recommendedName>
        <fullName evidence="2">FilE C-terminal domain-containing protein</fullName>
    </recommendedName>
</protein>
<gene>
    <name evidence="3" type="ORF">SAMN05421731_1202</name>
</gene>
<evidence type="ECO:0000313" key="4">
    <source>
        <dbReference type="Proteomes" id="UP000219042"/>
    </source>
</evidence>
<dbReference type="EMBL" id="OANT01000020">
    <property type="protein sequence ID" value="SNX46782.1"/>
    <property type="molecule type" value="Genomic_DNA"/>
</dbReference>
<keyword evidence="1" id="KW-0732">Signal</keyword>
<name>A0A240EDK7_9GAMM</name>
<dbReference type="Proteomes" id="UP000219042">
    <property type="component" value="Unassembled WGS sequence"/>
</dbReference>
<sequence length="389" mass="43353">MMCNRTILCSLLISGSLFQSGIAQQTEMVTIIDPDGRPMIVPRPIEATPKVKQEKIDQDVSKEGFFSFFKSKKEKTKVKIVENNEKVSAQKSNTATIPVTAVIEQPIVETKVLDAVSPTPDPIPVQKIRSDSNTLQQVGTESITNTSEVVNTVPTANQETSNLPYRIIDGEKYYESEYLESMEFNVDHKKRFYQIPNVAGGASWDVLEREKGVDMSLFQSVVTQKKASNAAVALGLYYKVLSKDEISQVLPIQCVDQKVQAKAKKLLSDKPLSLWPRAPLHDHFDYQLIALEDTIQNFKITSYGSNQVDPTYYWPMAIFLDRDGCLIEGASAFFSTAYPSTMLQNASIEGVIHVPNQSKFVLLTALEQAVDVPTLKLSNQGQIKLTVLH</sequence>
<proteinExistence type="predicted"/>
<dbReference type="RefSeq" id="WP_097080498.1">
    <property type="nucleotide sequence ID" value="NZ_BAABHT010000022.1"/>
</dbReference>
<dbReference type="NCBIfam" id="NF033645">
    <property type="entry name" value="pilus_FilE"/>
    <property type="match status" value="1"/>
</dbReference>
<evidence type="ECO:0000259" key="2">
    <source>
        <dbReference type="Pfam" id="PF22881"/>
    </source>
</evidence>
<feature type="domain" description="FilE C-terminal" evidence="2">
    <location>
        <begin position="225"/>
        <end position="388"/>
    </location>
</feature>
<feature type="chain" id="PRO_5012353882" description="FilE C-terminal domain-containing protein" evidence="1">
    <location>
        <begin position="26"/>
        <end position="389"/>
    </location>
</feature>
<dbReference type="InterPro" id="IPR055226">
    <property type="entry name" value="FilE_C"/>
</dbReference>
<dbReference type="InterPro" id="IPR049782">
    <property type="entry name" value="FilE-like"/>
</dbReference>
<organism evidence="3 4">
    <name type="scientific">Acinetobacter puyangensis</name>
    <dbReference type="NCBI Taxonomy" id="1096779"/>
    <lineage>
        <taxon>Bacteria</taxon>
        <taxon>Pseudomonadati</taxon>
        <taxon>Pseudomonadota</taxon>
        <taxon>Gammaproteobacteria</taxon>
        <taxon>Moraxellales</taxon>
        <taxon>Moraxellaceae</taxon>
        <taxon>Acinetobacter</taxon>
    </lineage>
</organism>
<evidence type="ECO:0000256" key="1">
    <source>
        <dbReference type="SAM" id="SignalP"/>
    </source>
</evidence>
<accession>A0A240EDK7</accession>
<keyword evidence="4" id="KW-1185">Reference proteome</keyword>
<evidence type="ECO:0000313" key="3">
    <source>
        <dbReference type="EMBL" id="SNX46782.1"/>
    </source>
</evidence>
<reference evidence="4" key="1">
    <citation type="submission" date="2016-09" db="EMBL/GenBank/DDBJ databases">
        <authorList>
            <person name="Varghese N."/>
            <person name="Submissions S."/>
        </authorList>
    </citation>
    <scope>NUCLEOTIDE SEQUENCE [LARGE SCALE GENOMIC DNA]</scope>
    <source>
        <strain evidence="4">ANC 4466</strain>
    </source>
</reference>